<keyword evidence="4 6" id="KW-0092">Biotin</keyword>
<evidence type="ECO:0000256" key="6">
    <source>
        <dbReference type="HAMAP-Rule" id="MF_00978"/>
    </source>
</evidence>
<keyword evidence="9" id="KW-1185">Reference proteome</keyword>
<evidence type="ECO:0000256" key="1">
    <source>
        <dbReference type="ARBA" id="ARBA00022598"/>
    </source>
</evidence>
<name>A0AAV3U6T0_9ALTE</name>
<dbReference type="Pfam" id="PF08279">
    <property type="entry name" value="HTH_11"/>
    <property type="match status" value="1"/>
</dbReference>
<feature type="DNA-binding region" description="H-T-H motif" evidence="6">
    <location>
        <begin position="27"/>
        <end position="46"/>
    </location>
</feature>
<dbReference type="GO" id="GO:0003677">
    <property type="term" value="F:DNA binding"/>
    <property type="evidence" value="ECO:0007669"/>
    <property type="project" value="UniProtKB-UniRule"/>
</dbReference>
<dbReference type="Pfam" id="PF02237">
    <property type="entry name" value="BPL_C"/>
    <property type="match status" value="1"/>
</dbReference>
<dbReference type="Proteomes" id="UP001409585">
    <property type="component" value="Unassembled WGS sequence"/>
</dbReference>
<dbReference type="InterPro" id="IPR036390">
    <property type="entry name" value="WH_DNA-bd_sf"/>
</dbReference>
<accession>A0AAV3U6T0</accession>
<dbReference type="InterPro" id="IPR036388">
    <property type="entry name" value="WH-like_DNA-bd_sf"/>
</dbReference>
<keyword evidence="6" id="KW-0805">Transcription regulation</keyword>
<evidence type="ECO:0000256" key="4">
    <source>
        <dbReference type="ARBA" id="ARBA00023267"/>
    </source>
</evidence>
<feature type="domain" description="BPL/LPL catalytic" evidence="7">
    <location>
        <begin position="88"/>
        <end position="269"/>
    </location>
</feature>
<dbReference type="NCBIfam" id="TIGR00121">
    <property type="entry name" value="birA_ligase"/>
    <property type="match status" value="1"/>
</dbReference>
<dbReference type="EC" id="6.3.4.15" evidence="6"/>
<evidence type="ECO:0000313" key="9">
    <source>
        <dbReference type="Proteomes" id="UP001409585"/>
    </source>
</evidence>
<dbReference type="Gene3D" id="3.30.930.10">
    <property type="entry name" value="Bira Bifunctional Protein, Domain 2"/>
    <property type="match status" value="1"/>
</dbReference>
<dbReference type="PROSITE" id="PS51733">
    <property type="entry name" value="BPL_LPL_CATALYTIC"/>
    <property type="match status" value="1"/>
</dbReference>
<feature type="binding site" evidence="6">
    <location>
        <position position="121"/>
    </location>
    <ligand>
        <name>biotin</name>
        <dbReference type="ChEBI" id="CHEBI:57586"/>
    </ligand>
</feature>
<dbReference type="SUPFAM" id="SSF55681">
    <property type="entry name" value="Class II aaRS and biotin synthetases"/>
    <property type="match status" value="1"/>
</dbReference>
<dbReference type="SUPFAM" id="SSF50037">
    <property type="entry name" value="C-terminal domain of transcriptional repressors"/>
    <property type="match status" value="1"/>
</dbReference>
<evidence type="ECO:0000256" key="2">
    <source>
        <dbReference type="ARBA" id="ARBA00022741"/>
    </source>
</evidence>
<keyword evidence="2 6" id="KW-0547">Nucleotide-binding</keyword>
<evidence type="ECO:0000256" key="5">
    <source>
        <dbReference type="ARBA" id="ARBA00047846"/>
    </source>
</evidence>
<keyword evidence="3 6" id="KW-0067">ATP-binding</keyword>
<dbReference type="HAMAP" id="MF_00978">
    <property type="entry name" value="Bifunct_BirA"/>
    <property type="match status" value="1"/>
</dbReference>
<dbReference type="InterPro" id="IPR004408">
    <property type="entry name" value="Biotin_CoA_COase_ligase"/>
</dbReference>
<protein>
    <recommendedName>
        <fullName evidence="6">Bifunctional ligase/repressor BirA</fullName>
    </recommendedName>
    <alternativeName>
        <fullName evidence="6">Biotin operon repressor</fullName>
    </alternativeName>
    <alternativeName>
        <fullName evidence="6">Biotin--[acetyl-CoA-carboxylase] ligase</fullName>
        <ecNumber evidence="6">6.3.4.15</ecNumber>
    </alternativeName>
    <alternativeName>
        <fullName evidence="6">Biotin--protein ligase</fullName>
    </alternativeName>
    <alternativeName>
        <fullName evidence="6">Biotin-[acetyl-CoA carboxylase] synthetase</fullName>
    </alternativeName>
</protein>
<comment type="similarity">
    <text evidence="6">Belongs to the biotin--protein ligase family.</text>
</comment>
<dbReference type="GO" id="GO:0005524">
    <property type="term" value="F:ATP binding"/>
    <property type="evidence" value="ECO:0007669"/>
    <property type="project" value="UniProtKB-UniRule"/>
</dbReference>
<dbReference type="PANTHER" id="PTHR12835:SF5">
    <property type="entry name" value="BIOTIN--PROTEIN LIGASE"/>
    <property type="match status" value="1"/>
</dbReference>
<dbReference type="CDD" id="cd00090">
    <property type="entry name" value="HTH_ARSR"/>
    <property type="match status" value="1"/>
</dbReference>
<dbReference type="InterPro" id="IPR011991">
    <property type="entry name" value="ArsR-like_HTH"/>
</dbReference>
<sequence>MSEISNQTVDGLMPLIQLLADGGVHSGEDLGAAMGISRAAVWKQLKKLESIGLQVESVKGVGHRLVKAIDLLDHHALQGALSGIAGVSIFNSIDSTNAHVGQVLRAGLDASATFLCAAEMQTAGRGRRGRAWVSPFAGNLYFSYGFTTARGVACYEGLSLAVGVEIVGVLTRLLGDVGFSLKWPNDILFDGRKLGGILIEVDGDFAGACNLVVGVGINHHMPADDGAVIDQPWVDLQQIARSAGQVLPSRTVLLVEFAKALAKLAEVYPEAGFKSYRQAWQNLDCHRDQPVSVHTGVTTTQGIALGVDDQGALRLLADGEEQIFSGGEVSLRSSE</sequence>
<proteinExistence type="inferred from homology"/>
<organism evidence="8 9">
    <name type="scientific">Halioxenophilus aromaticivorans</name>
    <dbReference type="NCBI Taxonomy" id="1306992"/>
    <lineage>
        <taxon>Bacteria</taxon>
        <taxon>Pseudomonadati</taxon>
        <taxon>Pseudomonadota</taxon>
        <taxon>Gammaproteobacteria</taxon>
        <taxon>Alteromonadales</taxon>
        <taxon>Alteromonadaceae</taxon>
        <taxon>Halioxenophilus</taxon>
    </lineage>
</organism>
<feature type="binding site" evidence="6">
    <location>
        <begin position="125"/>
        <end position="127"/>
    </location>
    <ligand>
        <name>biotin</name>
        <dbReference type="ChEBI" id="CHEBI:57586"/>
    </ligand>
</feature>
<dbReference type="RefSeq" id="WP_345426248.1">
    <property type="nucleotide sequence ID" value="NZ_AP031496.1"/>
</dbReference>
<dbReference type="Gene3D" id="1.10.10.10">
    <property type="entry name" value="Winged helix-like DNA-binding domain superfamily/Winged helix DNA-binding domain"/>
    <property type="match status" value="1"/>
</dbReference>
<keyword evidence="1 6" id="KW-0436">Ligase</keyword>
<dbReference type="PANTHER" id="PTHR12835">
    <property type="entry name" value="BIOTIN PROTEIN LIGASE"/>
    <property type="match status" value="1"/>
</dbReference>
<keyword evidence="6" id="KW-0678">Repressor</keyword>
<dbReference type="InterPro" id="IPR008988">
    <property type="entry name" value="Transcriptional_repressor_C"/>
</dbReference>
<evidence type="ECO:0000259" key="7">
    <source>
        <dbReference type="PROSITE" id="PS51733"/>
    </source>
</evidence>
<comment type="caution">
    <text evidence="8">The sequence shown here is derived from an EMBL/GenBank/DDBJ whole genome shotgun (WGS) entry which is preliminary data.</text>
</comment>
<dbReference type="InterPro" id="IPR030855">
    <property type="entry name" value="Bifunct_BirA"/>
</dbReference>
<evidence type="ECO:0000256" key="3">
    <source>
        <dbReference type="ARBA" id="ARBA00022840"/>
    </source>
</evidence>
<dbReference type="InterPro" id="IPR003142">
    <property type="entry name" value="BPL_C"/>
</dbReference>
<dbReference type="GO" id="GO:0005737">
    <property type="term" value="C:cytoplasm"/>
    <property type="evidence" value="ECO:0007669"/>
    <property type="project" value="TreeGrafter"/>
</dbReference>
<reference evidence="9" key="1">
    <citation type="journal article" date="2019" name="Int. J. Syst. Evol. Microbiol.">
        <title>The Global Catalogue of Microorganisms (GCM) 10K type strain sequencing project: providing services to taxonomists for standard genome sequencing and annotation.</title>
        <authorList>
            <consortium name="The Broad Institute Genomics Platform"/>
            <consortium name="The Broad Institute Genome Sequencing Center for Infectious Disease"/>
            <person name="Wu L."/>
            <person name="Ma J."/>
        </authorList>
    </citation>
    <scope>NUCLEOTIDE SEQUENCE [LARGE SCALE GENOMIC DNA]</scope>
    <source>
        <strain evidence="9">JCM 19134</strain>
    </source>
</reference>
<evidence type="ECO:0000313" key="8">
    <source>
        <dbReference type="EMBL" id="GAA4954398.1"/>
    </source>
</evidence>
<gene>
    <name evidence="6 8" type="primary">birA</name>
    <name evidence="8" type="ORF">GCM10025791_38210</name>
</gene>
<dbReference type="InterPro" id="IPR045864">
    <property type="entry name" value="aa-tRNA-synth_II/BPL/LPL"/>
</dbReference>
<dbReference type="InterPro" id="IPR004143">
    <property type="entry name" value="BPL_LPL_catalytic"/>
</dbReference>
<dbReference type="SUPFAM" id="SSF46785">
    <property type="entry name" value="Winged helix' DNA-binding domain"/>
    <property type="match status" value="1"/>
</dbReference>
<dbReference type="GO" id="GO:0006355">
    <property type="term" value="P:regulation of DNA-templated transcription"/>
    <property type="evidence" value="ECO:0007669"/>
    <property type="project" value="UniProtKB-UniRule"/>
</dbReference>
<dbReference type="GO" id="GO:0004077">
    <property type="term" value="F:biotin--[biotin carboxyl-carrier protein] ligase activity"/>
    <property type="evidence" value="ECO:0007669"/>
    <property type="project" value="UniProtKB-UniRule"/>
</dbReference>
<dbReference type="CDD" id="cd16442">
    <property type="entry name" value="BPL"/>
    <property type="match status" value="1"/>
</dbReference>
<feature type="binding site" evidence="6">
    <location>
        <begin position="95"/>
        <end position="97"/>
    </location>
    <ligand>
        <name>biotin</name>
        <dbReference type="ChEBI" id="CHEBI:57586"/>
    </ligand>
</feature>
<dbReference type="EMBL" id="BAABLX010000060">
    <property type="protein sequence ID" value="GAA4954398.1"/>
    <property type="molecule type" value="Genomic_DNA"/>
</dbReference>
<dbReference type="AlphaFoldDB" id="A0AAV3U6T0"/>
<keyword evidence="6" id="KW-0804">Transcription</keyword>
<comment type="catalytic activity">
    <reaction evidence="5 6">
        <text>biotin + L-lysyl-[protein] + ATP = N(6)-biotinyl-L-lysyl-[protein] + AMP + diphosphate + H(+)</text>
        <dbReference type="Rhea" id="RHEA:11756"/>
        <dbReference type="Rhea" id="RHEA-COMP:9752"/>
        <dbReference type="Rhea" id="RHEA-COMP:10505"/>
        <dbReference type="ChEBI" id="CHEBI:15378"/>
        <dbReference type="ChEBI" id="CHEBI:29969"/>
        <dbReference type="ChEBI" id="CHEBI:30616"/>
        <dbReference type="ChEBI" id="CHEBI:33019"/>
        <dbReference type="ChEBI" id="CHEBI:57586"/>
        <dbReference type="ChEBI" id="CHEBI:83144"/>
        <dbReference type="ChEBI" id="CHEBI:456215"/>
        <dbReference type="EC" id="6.3.4.15"/>
    </reaction>
</comment>
<keyword evidence="6" id="KW-0238">DNA-binding</keyword>
<dbReference type="Pfam" id="PF03099">
    <property type="entry name" value="BPL_LplA_LipB"/>
    <property type="match status" value="1"/>
</dbReference>
<dbReference type="InterPro" id="IPR013196">
    <property type="entry name" value="HTH_11"/>
</dbReference>
<feature type="binding site" evidence="6">
    <location>
        <position position="193"/>
    </location>
    <ligand>
        <name>biotin</name>
        <dbReference type="ChEBI" id="CHEBI:57586"/>
    </ligand>
</feature>
<dbReference type="Gene3D" id="2.30.30.100">
    <property type="match status" value="1"/>
</dbReference>
<comment type="function">
    <text evidence="6">Acts both as a biotin--[acetyl-CoA-carboxylase] ligase and a biotin-operon repressor. In the presence of ATP, BirA activates biotin to form the BirA-biotinyl-5'-adenylate (BirA-bio-5'-AMP or holoBirA) complex. HoloBirA can either transfer the biotinyl moiety to the biotin carboxyl carrier protein (BCCP) subunit of acetyl-CoA carboxylase, or bind to the biotin operator site and inhibit transcription of the operon.</text>
</comment>